<dbReference type="InParanoid" id="G0R0C5"/>
<gene>
    <name evidence="1" type="ORF">IMG5_163430</name>
</gene>
<dbReference type="Proteomes" id="UP000008983">
    <property type="component" value="Unassembled WGS sequence"/>
</dbReference>
<reference evidence="1 2" key="1">
    <citation type="submission" date="2011-07" db="EMBL/GenBank/DDBJ databases">
        <authorList>
            <person name="Coyne R."/>
            <person name="Brami D."/>
            <person name="Johnson J."/>
            <person name="Hostetler J."/>
            <person name="Hannick L."/>
            <person name="Clark T."/>
            <person name="Cassidy-Hanley D."/>
            <person name="Inman J."/>
        </authorList>
    </citation>
    <scope>NUCLEOTIDE SEQUENCE [LARGE SCALE GENOMIC DNA]</scope>
    <source>
        <strain evidence="1 2">G5</strain>
    </source>
</reference>
<dbReference type="EMBL" id="GL984186">
    <property type="protein sequence ID" value="EGR29087.1"/>
    <property type="molecule type" value="Genomic_DNA"/>
</dbReference>
<feature type="non-terminal residue" evidence="1">
    <location>
        <position position="80"/>
    </location>
</feature>
<proteinExistence type="predicted"/>
<protein>
    <submittedName>
        <fullName evidence="1">Uncharacterized protein</fullName>
    </submittedName>
</protein>
<dbReference type="RefSeq" id="XP_004030323.1">
    <property type="nucleotide sequence ID" value="XM_004030275.1"/>
</dbReference>
<evidence type="ECO:0000313" key="1">
    <source>
        <dbReference type="EMBL" id="EGR29087.1"/>
    </source>
</evidence>
<dbReference type="GeneID" id="14905181"/>
<name>G0R0C5_ICHMU</name>
<organism evidence="1 2">
    <name type="scientific">Ichthyophthirius multifiliis</name>
    <name type="common">White spot disease agent</name>
    <name type="synonym">Ich</name>
    <dbReference type="NCBI Taxonomy" id="5932"/>
    <lineage>
        <taxon>Eukaryota</taxon>
        <taxon>Sar</taxon>
        <taxon>Alveolata</taxon>
        <taxon>Ciliophora</taxon>
        <taxon>Intramacronucleata</taxon>
        <taxon>Oligohymenophorea</taxon>
        <taxon>Hymenostomatida</taxon>
        <taxon>Ophryoglenina</taxon>
        <taxon>Ichthyophthirius</taxon>
    </lineage>
</organism>
<evidence type="ECO:0000313" key="2">
    <source>
        <dbReference type="Proteomes" id="UP000008983"/>
    </source>
</evidence>
<keyword evidence="2" id="KW-1185">Reference proteome</keyword>
<sequence length="80" mass="9438">MEAWNINKVPSIFSFMGIQRQKDSDNITYNKASYEIRDINTKNLVNYYNKLCIQKQAQLGQQNVDEISNQELFEEKCLTK</sequence>
<dbReference type="AlphaFoldDB" id="G0R0C5"/>
<accession>G0R0C5</accession>